<sequence length="89" mass="10218">MWAMLTDISKQVEWYGERLTPENWKDMITAALNRQKVVPGIEGGFVALGSRTSKMSIREMIDVIDFAYAFGSDPAHPVKWTDPKDKQWE</sequence>
<organism evidence="1">
    <name type="scientific">viral metagenome</name>
    <dbReference type="NCBI Taxonomy" id="1070528"/>
    <lineage>
        <taxon>unclassified sequences</taxon>
        <taxon>metagenomes</taxon>
        <taxon>organismal metagenomes</taxon>
    </lineage>
</organism>
<accession>A0A6H1ZQ97</accession>
<proteinExistence type="predicted"/>
<name>A0A6H1ZQ97_9ZZZZ</name>
<protein>
    <submittedName>
        <fullName evidence="1">Putative lambda recombination protein</fullName>
    </submittedName>
</protein>
<dbReference type="EMBL" id="MT144174">
    <property type="protein sequence ID" value="QJA50103.1"/>
    <property type="molecule type" value="Genomic_DNA"/>
</dbReference>
<dbReference type="Gene3D" id="1.10.3790.10">
    <property type="entry name" value="NinB"/>
    <property type="match status" value="1"/>
</dbReference>
<dbReference type="InterPro" id="IPR008711">
    <property type="entry name" value="Recombinase_NinB"/>
</dbReference>
<reference evidence="1" key="1">
    <citation type="submission" date="2020-03" db="EMBL/GenBank/DDBJ databases">
        <title>The deep terrestrial virosphere.</title>
        <authorList>
            <person name="Holmfeldt K."/>
            <person name="Nilsson E."/>
            <person name="Simone D."/>
            <person name="Lopez-Fernandez M."/>
            <person name="Wu X."/>
            <person name="de Brujin I."/>
            <person name="Lundin D."/>
            <person name="Andersson A."/>
            <person name="Bertilsson S."/>
            <person name="Dopson M."/>
        </authorList>
    </citation>
    <scope>NUCLEOTIDE SEQUENCE</scope>
    <source>
        <strain evidence="1">TM448A01607</strain>
    </source>
</reference>
<evidence type="ECO:0000313" key="1">
    <source>
        <dbReference type="EMBL" id="QJA50103.1"/>
    </source>
</evidence>
<dbReference type="Pfam" id="PF05772">
    <property type="entry name" value="NinB"/>
    <property type="match status" value="1"/>
</dbReference>
<gene>
    <name evidence="1" type="ORF">TM448A01607_0005</name>
</gene>
<dbReference type="InterPro" id="IPR036619">
    <property type="entry name" value="NinB_sf"/>
</dbReference>
<dbReference type="SUPFAM" id="SSF103370">
    <property type="entry name" value="NinB"/>
    <property type="match status" value="1"/>
</dbReference>
<dbReference type="AlphaFoldDB" id="A0A6H1ZQ97"/>